<sequence length="330" mass="37812">MVTTIPEPEQLAKLPHDVRAMVMTLRPDQLSILSRAISGYVNFDFMKLPLEIREMIYAYVVAPNSGALCSRGVTGKYPKLSEAAMRILYQTTPTFYQSVPMFTTSTVVCQELESFMFKTIRFRIYFHEQITKNSTGFDERNDLALMKFNNIDIYVFLKRGEVFDIGTFGGQRRVAAFLSHILAVLAKRAGESVVYLNVHFHHNIGKINAFRAQRGLITVWDFLDPSHKFLGTSSPHFEKEIQAVWLRMKCRNMVLRWHSELYIYAPNVKVKTNTTRSGFEVLGKMVGSKLVRFKIPTSRVQGEIALHKNGRELVHSIIPGWDDSDLDTYS</sequence>
<protein>
    <submittedName>
        <fullName evidence="1">Uncharacterized protein</fullName>
    </submittedName>
</protein>
<evidence type="ECO:0000313" key="2">
    <source>
        <dbReference type="Proteomes" id="UP000316270"/>
    </source>
</evidence>
<dbReference type="AlphaFoldDB" id="A0A517LH31"/>
<dbReference type="Proteomes" id="UP000316270">
    <property type="component" value="Chromosome 12"/>
</dbReference>
<gene>
    <name evidence="1" type="ORF">FKW77_003636</name>
</gene>
<dbReference type="EMBL" id="CP042196">
    <property type="protein sequence ID" value="QDS74886.1"/>
    <property type="molecule type" value="Genomic_DNA"/>
</dbReference>
<name>A0A517LH31_9PEZI</name>
<accession>A0A517LH31</accession>
<proteinExistence type="predicted"/>
<reference evidence="1 2" key="1">
    <citation type="submission" date="2019-07" db="EMBL/GenBank/DDBJ databases">
        <title>Finished genome of Venturia effusa.</title>
        <authorList>
            <person name="Young C.A."/>
            <person name="Cox M.P."/>
            <person name="Ganley A.R.D."/>
            <person name="David W.J."/>
        </authorList>
    </citation>
    <scope>NUCLEOTIDE SEQUENCE [LARGE SCALE GENOMIC DNA]</scope>
    <source>
        <strain evidence="2">albino</strain>
    </source>
</reference>
<organism evidence="1 2">
    <name type="scientific">Venturia effusa</name>
    <dbReference type="NCBI Taxonomy" id="50376"/>
    <lineage>
        <taxon>Eukaryota</taxon>
        <taxon>Fungi</taxon>
        <taxon>Dikarya</taxon>
        <taxon>Ascomycota</taxon>
        <taxon>Pezizomycotina</taxon>
        <taxon>Dothideomycetes</taxon>
        <taxon>Pleosporomycetidae</taxon>
        <taxon>Venturiales</taxon>
        <taxon>Venturiaceae</taxon>
        <taxon>Venturia</taxon>
    </lineage>
</organism>
<dbReference type="OrthoDB" id="3648311at2759"/>
<evidence type="ECO:0000313" key="1">
    <source>
        <dbReference type="EMBL" id="QDS74886.1"/>
    </source>
</evidence>
<keyword evidence="2" id="KW-1185">Reference proteome</keyword>